<dbReference type="InterPro" id="IPR005149">
    <property type="entry name" value="Tscrpt_reg_PadR_N"/>
</dbReference>
<comment type="caution">
    <text evidence="2">The sequence shown here is derived from an EMBL/GenBank/DDBJ whole genome shotgun (WGS) entry which is preliminary data.</text>
</comment>
<gene>
    <name evidence="2" type="ORF">CLV67_101334</name>
</gene>
<evidence type="ECO:0000259" key="1">
    <source>
        <dbReference type="Pfam" id="PF03551"/>
    </source>
</evidence>
<dbReference type="InterPro" id="IPR036388">
    <property type="entry name" value="WH-like_DNA-bd_sf"/>
</dbReference>
<dbReference type="InterPro" id="IPR036390">
    <property type="entry name" value="WH_DNA-bd_sf"/>
</dbReference>
<evidence type="ECO:0000313" key="2">
    <source>
        <dbReference type="EMBL" id="PRX25617.1"/>
    </source>
</evidence>
<organism evidence="2 3">
    <name type="scientific">Actinoplanes italicus</name>
    <dbReference type="NCBI Taxonomy" id="113567"/>
    <lineage>
        <taxon>Bacteria</taxon>
        <taxon>Bacillati</taxon>
        <taxon>Actinomycetota</taxon>
        <taxon>Actinomycetes</taxon>
        <taxon>Micromonosporales</taxon>
        <taxon>Micromonosporaceae</taxon>
        <taxon>Actinoplanes</taxon>
    </lineage>
</organism>
<dbReference type="RefSeq" id="WP_106315336.1">
    <property type="nucleotide sequence ID" value="NZ_BOMO01000024.1"/>
</dbReference>
<protein>
    <submittedName>
        <fullName evidence="2">PadR family transcriptional regulator</fullName>
    </submittedName>
</protein>
<dbReference type="SUPFAM" id="SSF46785">
    <property type="entry name" value="Winged helix' DNA-binding domain"/>
    <property type="match status" value="1"/>
</dbReference>
<dbReference type="Proteomes" id="UP000239415">
    <property type="component" value="Unassembled WGS sequence"/>
</dbReference>
<dbReference type="AlphaFoldDB" id="A0A2T0KPF3"/>
<dbReference type="Gene3D" id="1.10.10.10">
    <property type="entry name" value="Winged helix-like DNA-binding domain superfamily/Winged helix DNA-binding domain"/>
    <property type="match status" value="1"/>
</dbReference>
<proteinExistence type="predicted"/>
<dbReference type="EMBL" id="PVMZ01000001">
    <property type="protein sequence ID" value="PRX25617.1"/>
    <property type="molecule type" value="Genomic_DNA"/>
</dbReference>
<name>A0A2T0KPF3_9ACTN</name>
<reference evidence="2 3" key="1">
    <citation type="submission" date="2018-03" db="EMBL/GenBank/DDBJ databases">
        <title>Genomic Encyclopedia of Archaeal and Bacterial Type Strains, Phase II (KMG-II): from individual species to whole genera.</title>
        <authorList>
            <person name="Goeker M."/>
        </authorList>
    </citation>
    <scope>NUCLEOTIDE SEQUENCE [LARGE SCALE GENOMIC DNA]</scope>
    <source>
        <strain evidence="2 3">DSM 43146</strain>
    </source>
</reference>
<feature type="domain" description="Transcription regulator PadR N-terminal" evidence="1">
    <location>
        <begin position="42"/>
        <end position="78"/>
    </location>
</feature>
<evidence type="ECO:0000313" key="3">
    <source>
        <dbReference type="Proteomes" id="UP000239415"/>
    </source>
</evidence>
<dbReference type="Pfam" id="PF03551">
    <property type="entry name" value="PadR"/>
    <property type="match status" value="1"/>
</dbReference>
<sequence>MTRQPERITAPFLDVVQAFLDAGDDELHGWAIISTTGRAGPTVYKILERLTDMGWVTARWDDRPAEPNKPRRRYYRLTGEAVPSARALIAERRTPQTRATLRPAFGGGLA</sequence>
<accession>A0A2T0KPF3</accession>
<keyword evidence="3" id="KW-1185">Reference proteome</keyword>
<dbReference type="OrthoDB" id="122286at2"/>